<dbReference type="InterPro" id="IPR029058">
    <property type="entry name" value="AB_hydrolase_fold"/>
</dbReference>
<dbReference type="EMBL" id="DVLU01000051">
    <property type="protein sequence ID" value="HIT85302.1"/>
    <property type="molecule type" value="Genomic_DNA"/>
</dbReference>
<gene>
    <name evidence="6" type="ORF">IAA60_05280</name>
</gene>
<evidence type="ECO:0000256" key="3">
    <source>
        <dbReference type="SAM" id="MobiDB-lite"/>
    </source>
</evidence>
<dbReference type="InterPro" id="IPR036514">
    <property type="entry name" value="SGNH_hydro_sf"/>
</dbReference>
<evidence type="ECO:0000256" key="1">
    <source>
        <dbReference type="ARBA" id="ARBA00008668"/>
    </source>
</evidence>
<sequence length="2648" mass="287774">MRGMLKKTAALFTAVMLGMSCVPQTLAENGVYENNAEASARPYAAQGYGCDFMQLVKDNADTYYGNAEDIIRLDDYTTAALTYEGTYVSADGKVYIKSDTICNDDGKYKKGSYISFTAPSDGTLYVHGSDIGWFEEEAYKGYAGSITAEVKAGVTYHFGWRKDSTYIDELTFTPSETPDTTPSPTPDTSGDGISGYVSPSTTWDFNAAGPAADGTNKPVISGSAEYDAANGEVKFPFTTTESGALKIELDTPIKATPKDKNTEISFTVMNHVKPRSGCYFSFKALNSEGEEIVYFETHPYSFNQESYPVDGLIIGGVRADDGEALRSAGFGSQEQDIPVTVKIDYYARKAAVTVGETEFSGDIPESAVQDIKTIQFEARRTATEGSRYMSLDDIKISEFTSAEEPAPAGEIANGYDAAEYEGMPYRIARPGGSGEYPLVVYLHGAARNGTDNVGQLYQAQYLFNELKNAAVAAAPQTEDNWDAEKLGGLAASIENVNKDKIYIAGQKEGADAALAAAAENPGIAGVIAIEPSAELSAEQLESLKEANTAVYVFAEYANAGTARKLVNSMQSSGMTDVLYTEYPFEEGAVPERAASAEGLSDWLFNQSLSENAAEKTEERVVDLAIFMGQSNMAGRGDYEEAVPCLPGHGFEYRPVTEPGVLTTVSEPFGKYENNDSVNDNGGNGVDRRSGDMVSSFIESYYAVSGTPLVGVQCSRGGTESKWWNNETRLNEAAARYNEAEEYLEASGYTIGKRFMVWCQGCADADYNRSIESYKENTVSIFNTMKANTGLTDMFMIRIGHCKTSGAAAIDTLKDPRYKTINLAQKELADEVDGITAVASFYTDEYAALMRDQYHYHQAAYNSIGDIAGSNTAYTLYNKGGWTDYPEPEPDIPSTPMPVEGVFEKTSSETEIDVSEMRSYGTDTYRVYKTDGSYETVTAKNNKVQNTAGGEVTVVPEYRFEFTNQENPADENIAGYVKAGENSYSGETGFGLLDGDYEINENGCRVDELPIKVDLAGGFYDVTVYRRGGCRADIYSGGKLIANNTTGSGTQNRGGSTALMEIPALKLSDGSIDLTFGNTSGSSERIASVKIARVPEKYRKPVIWVAGDSESSNYYPIDNGGSDLDSDKIMITGFGQQLSKVLSDKYDISNYGQPSATVKTWYDECFDSIESLMRDGDTLIMDFGINDSISNSNGISKEEMMEYMSDIITSAKAKGVTPILVSPIYSGKYQHRSYFTYNAENDTNDMYEFAKEQGVDCIDLNKWTQLYVNDAVNETGDENWRKNNYHVDDDLHMTQHTALLAASFIAAGMSELGYETSDFEYTYHDISEVLEGNIRGAETGVTRSYGAEAAKEFMGISEKRSVSVSYDKDASALTLTANYGAESAAVIKASYNGDGTMKNVKLHTAEFKDKTAVINGVSLDKGDRIFVWDSIKGMVPLSEVFEYAGEPEVTPSPAPTDEPAEIIYEQDFESFEEVSKGGESVADGWISPAGTVSVKTDGTGGINKYLTVTGGNASRSGYFELDEPVSDNFVFEADFRSVKTSRVSELQLVETRKSVYENHGVENTKKYAFTMDRPVNENLYVINNGVSDSGLSLDKYNQPPVVTDEIEGDPWLHVKVVGNFDEGVATAKITSLDGKTEYYCGVTDMSEGIKSFECIHLLGPTKDKDVSIDNIKIYKARESDLNAEYHSVNITCKSYTFDQYVLDGKSVVNIPDVSAYGEYFEGWSVNGELYTSEELASLPITADCKIEGVVSDDYIEAMANVSFNVFPAGNELVMGADENTFGSNAISLTITGEQGTSLVSNPDERVTDFDVEWIFDGFRTLDGRPTGESGNSYCEGYGELEETAEHGTAVDFKLKRTAANYWGRVTAKVTYSGKTLEISEPLVILGDKSGQNIIPKAGYASDYNKYEDTLLGYRLAQNDIVFGGWQSYGSDSGYMDFKSDETGKFLSFSRAASGNSMVMFNEIGDITSQTVFEQDIRFGIDGAVSYVGGGSMTAPDSTAFSLEKSGKEIKFNNAVIYNNADSGTWYHIVIHADPTSKKCFAKIYNAADDYGAAEPIAQSVITGFNEYTSGSAYRITLAKSRNASIDINNVNIYEAEVDEATISVTAPETAEIPESGQNTVTLSAAAKTTDGSAALGMPEWEITDAFADGVSIAQNGAEAVLTISSGAPSGYLPVRVTIGGVSKTFNIKLTGKRESIAFTEAPEGIRTGNDGEYKFTAVVRNGMAEEIPERAVSYALTDENGAAADTDGISINGSGMLSVSADALPQTVYITASAENSDGETITRRIGVVLYSLDFVFGTNARKDGFTSVPANGGYSVGMGFGVDGGEETDGGLTGGTFKLKVENGKVYEVTAKYSGTVTCERINSSFTGFTRSSGGETADTFRTAVFGDGVLDIEIDGTLETLSVSPVEKTPSEKPDWWTIGDSTIQQNGAWAHTLEANGLSEYPELDEAIDTFHNSGRAGRQHKNFYSEGLLNSILTQMNPGDVVSLSNMGTNDSSSTLEQFKEYDEIYMNAIIDMGGYVILGSYTPSGNYGETAGKVYDYDTMTFKGMRTNAYDRAIRELYEENKDNPKVLGFLDVGQMCDEIMTADVRGVYESTRGTEEEKRAAANARAEEMMTWWRDYNHYNSTFSNYILPYITAEAAELINKIK</sequence>
<dbReference type="GO" id="GO:0016787">
    <property type="term" value="F:hydrolase activity"/>
    <property type="evidence" value="ECO:0007669"/>
    <property type="project" value="UniProtKB-KW"/>
</dbReference>
<reference evidence="6" key="1">
    <citation type="submission" date="2020-10" db="EMBL/GenBank/DDBJ databases">
        <authorList>
            <person name="Gilroy R."/>
        </authorList>
    </citation>
    <scope>NUCLEOTIDE SEQUENCE</scope>
    <source>
        <strain evidence="6">CHK181-108</strain>
    </source>
</reference>
<dbReference type="PANTHER" id="PTHR43695:SF1">
    <property type="entry name" value="RHAMNOGALACTURONAN ACETYLESTERASE"/>
    <property type="match status" value="1"/>
</dbReference>
<evidence type="ECO:0000313" key="7">
    <source>
        <dbReference type="Proteomes" id="UP000824165"/>
    </source>
</evidence>
<evidence type="ECO:0000256" key="4">
    <source>
        <dbReference type="SAM" id="SignalP"/>
    </source>
</evidence>
<organism evidence="6 7">
    <name type="scientific">Candidatus Ornithomonoglobus intestinigallinarum</name>
    <dbReference type="NCBI Taxonomy" id="2840894"/>
    <lineage>
        <taxon>Bacteria</taxon>
        <taxon>Bacillati</taxon>
        <taxon>Bacillota</taxon>
        <taxon>Clostridia</taxon>
        <taxon>Candidatus Ornithomonoglobus</taxon>
    </lineage>
</organism>
<feature type="region of interest" description="Disordered" evidence="3">
    <location>
        <begin position="172"/>
        <end position="193"/>
    </location>
</feature>
<dbReference type="InterPro" id="IPR008979">
    <property type="entry name" value="Galactose-bd-like_sf"/>
</dbReference>
<dbReference type="SUPFAM" id="SSF53474">
    <property type="entry name" value="alpha/beta-Hydrolases"/>
    <property type="match status" value="1"/>
</dbReference>
<feature type="domain" description="Sialate O-acetylesterase" evidence="5">
    <location>
        <begin position="622"/>
        <end position="865"/>
    </location>
</feature>
<evidence type="ECO:0000313" key="6">
    <source>
        <dbReference type="EMBL" id="HIT85302.1"/>
    </source>
</evidence>
<dbReference type="Gene3D" id="3.40.50.1110">
    <property type="entry name" value="SGNH hydrolase"/>
    <property type="match status" value="3"/>
</dbReference>
<feature type="signal peptide" evidence="4">
    <location>
        <begin position="1"/>
        <end position="27"/>
    </location>
</feature>
<evidence type="ECO:0000256" key="2">
    <source>
        <dbReference type="ARBA" id="ARBA00022801"/>
    </source>
</evidence>
<proteinExistence type="inferred from homology"/>
<accession>A0A9D1H433</accession>
<reference evidence="6" key="2">
    <citation type="journal article" date="2021" name="PeerJ">
        <title>Extensive microbial diversity within the chicken gut microbiome revealed by metagenomics and culture.</title>
        <authorList>
            <person name="Gilroy R."/>
            <person name="Ravi A."/>
            <person name="Getino M."/>
            <person name="Pursley I."/>
            <person name="Horton D.L."/>
            <person name="Alikhan N.F."/>
            <person name="Baker D."/>
            <person name="Gharbi K."/>
            <person name="Hall N."/>
            <person name="Watson M."/>
            <person name="Adriaenssens E.M."/>
            <person name="Foster-Nyarko E."/>
            <person name="Jarju S."/>
            <person name="Secka A."/>
            <person name="Antonio M."/>
            <person name="Oren A."/>
            <person name="Chaudhuri R.R."/>
            <person name="La Ragione R."/>
            <person name="Hildebrand F."/>
            <person name="Pallen M.J."/>
        </authorList>
    </citation>
    <scope>NUCLEOTIDE SEQUENCE</scope>
    <source>
        <strain evidence="6">CHK181-108</strain>
    </source>
</reference>
<dbReference type="InterPro" id="IPR005181">
    <property type="entry name" value="SASA"/>
</dbReference>
<dbReference type="Pfam" id="PF03629">
    <property type="entry name" value="SASA"/>
    <property type="match status" value="1"/>
</dbReference>
<evidence type="ECO:0000259" key="5">
    <source>
        <dbReference type="Pfam" id="PF03629"/>
    </source>
</evidence>
<comment type="similarity">
    <text evidence="1">Belongs to the 'GDSL' lipolytic enzyme family.</text>
</comment>
<feature type="chain" id="PRO_5039325157" description="Sialate O-acetylesterase domain-containing protein" evidence="4">
    <location>
        <begin position="28"/>
        <end position="2648"/>
    </location>
</feature>
<dbReference type="SUPFAM" id="SSF49785">
    <property type="entry name" value="Galactose-binding domain-like"/>
    <property type="match status" value="1"/>
</dbReference>
<dbReference type="InterPro" id="IPR037459">
    <property type="entry name" value="RhgT-like"/>
</dbReference>
<dbReference type="PANTHER" id="PTHR43695">
    <property type="entry name" value="PUTATIVE (AFU_ORTHOLOGUE AFUA_2G17250)-RELATED"/>
    <property type="match status" value="1"/>
</dbReference>
<dbReference type="Gene3D" id="2.60.120.430">
    <property type="entry name" value="Galactose-binding lectin"/>
    <property type="match status" value="1"/>
</dbReference>
<dbReference type="SUPFAM" id="SSF52266">
    <property type="entry name" value="SGNH hydrolase"/>
    <property type="match status" value="3"/>
</dbReference>
<protein>
    <recommendedName>
        <fullName evidence="5">Sialate O-acetylesterase domain-containing protein</fullName>
    </recommendedName>
</protein>
<keyword evidence="4" id="KW-0732">Signal</keyword>
<comment type="caution">
    <text evidence="6">The sequence shown here is derived from an EMBL/GenBank/DDBJ whole genome shotgun (WGS) entry which is preliminary data.</text>
</comment>
<dbReference type="Proteomes" id="UP000824165">
    <property type="component" value="Unassembled WGS sequence"/>
</dbReference>
<dbReference type="PROSITE" id="PS51257">
    <property type="entry name" value="PROKAR_LIPOPROTEIN"/>
    <property type="match status" value="1"/>
</dbReference>
<dbReference type="Gene3D" id="3.40.50.1820">
    <property type="entry name" value="alpha/beta hydrolase"/>
    <property type="match status" value="1"/>
</dbReference>
<feature type="compositionally biased region" description="Low complexity" evidence="3">
    <location>
        <begin position="172"/>
        <end position="191"/>
    </location>
</feature>
<keyword evidence="2" id="KW-0378">Hydrolase</keyword>
<name>A0A9D1H433_9FIRM</name>